<evidence type="ECO:0000313" key="1">
    <source>
        <dbReference type="EMBL" id="PZD70268.1"/>
    </source>
</evidence>
<proteinExistence type="predicted"/>
<evidence type="ECO:0008006" key="3">
    <source>
        <dbReference type="Google" id="ProtNLM"/>
    </source>
</evidence>
<keyword evidence="2" id="KW-1185">Reference proteome</keyword>
<accession>A0A2W1J7R6</accession>
<name>A0A2W1J7R6_9CYAN</name>
<evidence type="ECO:0000313" key="2">
    <source>
        <dbReference type="Proteomes" id="UP000248857"/>
    </source>
</evidence>
<dbReference type="RefSeq" id="WP_110989195.1">
    <property type="nucleotide sequence ID" value="NZ_CAWNWM010000047.1"/>
</dbReference>
<gene>
    <name evidence="1" type="ORF">C1752_14881</name>
</gene>
<dbReference type="AlphaFoldDB" id="A0A2W1J7R6"/>
<reference evidence="1 2" key="1">
    <citation type="journal article" date="2018" name="Sci. Rep.">
        <title>A novel species of the marine cyanobacterium Acaryochloris with a unique pigment content and lifestyle.</title>
        <authorList>
            <person name="Partensky F."/>
            <person name="Six C."/>
            <person name="Ratin M."/>
            <person name="Garczarek L."/>
            <person name="Vaulot D."/>
            <person name="Probert I."/>
            <person name="Calteau A."/>
            <person name="Gourvil P."/>
            <person name="Marie D."/>
            <person name="Grebert T."/>
            <person name="Bouchier C."/>
            <person name="Le Panse S."/>
            <person name="Gachenot M."/>
            <person name="Rodriguez F."/>
            <person name="Garrido J.L."/>
        </authorList>
    </citation>
    <scope>NUCLEOTIDE SEQUENCE [LARGE SCALE GENOMIC DNA]</scope>
    <source>
        <strain evidence="1 2">RCC1774</strain>
    </source>
</reference>
<dbReference type="EMBL" id="PQWO01000047">
    <property type="protein sequence ID" value="PZD70268.1"/>
    <property type="molecule type" value="Genomic_DNA"/>
</dbReference>
<protein>
    <recommendedName>
        <fullName evidence="3">DUF4177 domain-containing protein</fullName>
    </recommendedName>
</protein>
<dbReference type="Proteomes" id="UP000248857">
    <property type="component" value="Unassembled WGS sequence"/>
</dbReference>
<organism evidence="1 2">
    <name type="scientific">Acaryochloris thomasi RCC1774</name>
    <dbReference type="NCBI Taxonomy" id="1764569"/>
    <lineage>
        <taxon>Bacteria</taxon>
        <taxon>Bacillati</taxon>
        <taxon>Cyanobacteriota</taxon>
        <taxon>Cyanophyceae</taxon>
        <taxon>Acaryochloridales</taxon>
        <taxon>Acaryochloridaceae</taxon>
        <taxon>Acaryochloris</taxon>
        <taxon>Acaryochloris thomasi</taxon>
    </lineage>
</organism>
<comment type="caution">
    <text evidence="1">The sequence shown here is derived from an EMBL/GenBank/DDBJ whole genome shotgun (WGS) entry which is preliminary data.</text>
</comment>
<sequence>MAWEYMTLTLFILPGTKIQEVTIRDEIQKSWNGLLFVDLLNGLGAEDWELTGIYKLTNMSMCVFKRPANLGRVIN</sequence>